<dbReference type="Gramene" id="RZC45268">
    <property type="protein sequence ID" value="RZC45268"/>
    <property type="gene ID" value="C5167_038226"/>
</dbReference>
<evidence type="ECO:0000313" key="1">
    <source>
        <dbReference type="EMBL" id="RZC45268.1"/>
    </source>
</evidence>
<dbReference type="PANTHER" id="PTHR34454">
    <property type="entry name" value="TUNICAMYCIN INDUCED PROTEIN"/>
    <property type="match status" value="1"/>
</dbReference>
<proteinExistence type="predicted"/>
<dbReference type="STRING" id="3469.A0A4Y7ICP6"/>
<dbReference type="InterPro" id="IPR053283">
    <property type="entry name" value="TUNICAMYCIN_INDUCED_1"/>
</dbReference>
<dbReference type="InterPro" id="IPR012445">
    <property type="entry name" value="ATG101"/>
</dbReference>
<keyword evidence="2" id="KW-1185">Reference proteome</keyword>
<dbReference type="EMBL" id="CM010715">
    <property type="protein sequence ID" value="RZC45268.1"/>
    <property type="molecule type" value="Genomic_DNA"/>
</dbReference>
<dbReference type="Proteomes" id="UP000316621">
    <property type="component" value="Chromosome 1"/>
</dbReference>
<dbReference type="PANTHER" id="PTHR34454:SF3">
    <property type="entry name" value="PEPTIDASE I, PUTATIVE-RELATED"/>
    <property type="match status" value="1"/>
</dbReference>
<dbReference type="AlphaFoldDB" id="A0A4Y7ICP6"/>
<protein>
    <submittedName>
        <fullName evidence="1">Uncharacterized protein</fullName>
    </submittedName>
</protein>
<evidence type="ECO:0000313" key="2">
    <source>
        <dbReference type="Proteomes" id="UP000316621"/>
    </source>
</evidence>
<name>A0A4Y7ICP6_PAPSO</name>
<accession>A0A4Y7ICP6</accession>
<gene>
    <name evidence="1" type="ORF">C5167_038226</name>
</gene>
<dbReference type="GO" id="GO:0006914">
    <property type="term" value="P:autophagy"/>
    <property type="evidence" value="ECO:0007669"/>
    <property type="project" value="InterPro"/>
</dbReference>
<sequence length="611" mass="69784">MNCEVCSLKELEVEHFEIREVLRCILHTIVFHRALGLVRPKDIDSELFEITYVQCGDAELEKKVEEKINQFIGWVEKHPNKKSQICLSFYEVKSKQPTWFSNKPERVYWEQWHINLNVQHPKALTVKSHHSKVVVDPGVSALEERTVRRAALEASLREVLFQIIKFVNEKKDHIPPIPNIEGVTFPYEITLPSSSDSSFGMDMFKRMLQTGHPGILITTEAAVFNISNLLNHPLNRRLHQDLPPQPPPSQSSPSHFLKDVLKVISARQNWTSEKIRVFDVDMKNVKVGSLRRFEFRVQFAKSDLEFKFADEVNSWEKLRKKGGFRSSVLRASSKTVLNKFELEGPFELHVEDGDDQLSLLLPLNTTHTGLKRVLVGEGITVKVKGAREISLFHASYFGLGVNRSSEVKEGRGQFWPLKPSLCMPLPPIRISGSATLFAYRTRNRDAHVETAFLSKDMIELIPEKCYTRHLQKKGACPFDSLTSRLASLERLMKGLLGDRIKQKGLSSVLKAKISASTVIRFQLELEKDVNYSDTSRHTLAEWRTKPKVERLSFEVVARVDAEKLKPMVVKKLRPFIAAESAAWSILMSNISFTKFPSVLVPPEALTLDVKW</sequence>
<organism evidence="1 2">
    <name type="scientific">Papaver somniferum</name>
    <name type="common">Opium poppy</name>
    <dbReference type="NCBI Taxonomy" id="3469"/>
    <lineage>
        <taxon>Eukaryota</taxon>
        <taxon>Viridiplantae</taxon>
        <taxon>Streptophyta</taxon>
        <taxon>Embryophyta</taxon>
        <taxon>Tracheophyta</taxon>
        <taxon>Spermatophyta</taxon>
        <taxon>Magnoliopsida</taxon>
        <taxon>Ranunculales</taxon>
        <taxon>Papaveraceae</taxon>
        <taxon>Papaveroideae</taxon>
        <taxon>Papaver</taxon>
    </lineage>
</organism>
<reference evidence="1 2" key="1">
    <citation type="journal article" date="2018" name="Science">
        <title>The opium poppy genome and morphinan production.</title>
        <authorList>
            <person name="Guo L."/>
            <person name="Winzer T."/>
            <person name="Yang X."/>
            <person name="Li Y."/>
            <person name="Ning Z."/>
            <person name="He Z."/>
            <person name="Teodor R."/>
            <person name="Lu Y."/>
            <person name="Bowser T.A."/>
            <person name="Graham I.A."/>
            <person name="Ye K."/>
        </authorList>
    </citation>
    <scope>NUCLEOTIDE SEQUENCE [LARGE SCALE GENOMIC DNA]</scope>
    <source>
        <strain evidence="2">cv. HN1</strain>
        <tissue evidence="1">Leaves</tissue>
    </source>
</reference>
<dbReference type="Pfam" id="PF07855">
    <property type="entry name" value="ATG101"/>
    <property type="match status" value="1"/>
</dbReference>